<protein>
    <submittedName>
        <fullName evidence="1">Uncharacterized protein</fullName>
    </submittedName>
</protein>
<organism evidence="1 2">
    <name type="scientific">Thalassospira xiamenensis</name>
    <dbReference type="NCBI Taxonomy" id="220697"/>
    <lineage>
        <taxon>Bacteria</taxon>
        <taxon>Pseudomonadati</taxon>
        <taxon>Pseudomonadota</taxon>
        <taxon>Alphaproteobacteria</taxon>
        <taxon>Rhodospirillales</taxon>
        <taxon>Thalassospiraceae</taxon>
        <taxon>Thalassospira</taxon>
    </lineage>
</organism>
<evidence type="ECO:0000313" key="1">
    <source>
        <dbReference type="EMBL" id="SOC27512.1"/>
    </source>
</evidence>
<dbReference type="Proteomes" id="UP000219068">
    <property type="component" value="Unassembled WGS sequence"/>
</dbReference>
<dbReference type="EMBL" id="OBMM01000005">
    <property type="protein sequence ID" value="SOC27512.1"/>
    <property type="molecule type" value="Genomic_DNA"/>
</dbReference>
<evidence type="ECO:0000313" key="2">
    <source>
        <dbReference type="Proteomes" id="UP000219068"/>
    </source>
</evidence>
<proteinExistence type="predicted"/>
<gene>
    <name evidence="1" type="ORF">SAMN05428964_105445</name>
</gene>
<dbReference type="AlphaFoldDB" id="A0A285TU26"/>
<dbReference type="RefSeq" id="WP_097052966.1">
    <property type="nucleotide sequence ID" value="NZ_OBMM01000005.1"/>
</dbReference>
<name>A0A285TU26_9PROT</name>
<reference evidence="1 2" key="1">
    <citation type="submission" date="2017-08" db="EMBL/GenBank/DDBJ databases">
        <authorList>
            <person name="de Groot N.N."/>
        </authorList>
    </citation>
    <scope>NUCLEOTIDE SEQUENCE [LARGE SCALE GENOMIC DNA]</scope>
    <source>
        <strain evidence="1 2">USBA 78</strain>
    </source>
</reference>
<accession>A0A285TU26</accession>
<sequence>MATEDEPVLMTDYGSYFTFKSENISPPYRVVFWGPGRDAKPELSECYCIGVVHQSLQADRERVARHKGISVSELTQEMLVRGELELAAQRHAINVDYSVRKAFSEQNSGPILEYLQEQINAEIVFPWEASDLDPEYKQLVETHLETSLRVSDPFQAAYRFQRSFETIPMNIRLVHFMSELIERVAVAQASVPDDVIKACAVNIENELSASSPSLRGYLAALRDKPPGPASPAP</sequence>